<dbReference type="Proteomes" id="UP000255389">
    <property type="component" value="Unassembled WGS sequence"/>
</dbReference>
<organism evidence="1 2">
    <name type="scientific">Mycolicibacterium fortuitum</name>
    <name type="common">Mycobacterium fortuitum</name>
    <dbReference type="NCBI Taxonomy" id="1766"/>
    <lineage>
        <taxon>Bacteria</taxon>
        <taxon>Bacillati</taxon>
        <taxon>Actinomycetota</taxon>
        <taxon>Actinomycetes</taxon>
        <taxon>Mycobacteriales</taxon>
        <taxon>Mycobacteriaceae</taxon>
        <taxon>Mycolicibacterium</taxon>
    </lineage>
</organism>
<evidence type="ECO:0008006" key="3">
    <source>
        <dbReference type="Google" id="ProtNLM"/>
    </source>
</evidence>
<dbReference type="AlphaFoldDB" id="A0A378UZB5"/>
<evidence type="ECO:0000313" key="1">
    <source>
        <dbReference type="EMBL" id="SUA03418.1"/>
    </source>
</evidence>
<proteinExistence type="predicted"/>
<evidence type="ECO:0000313" key="2">
    <source>
        <dbReference type="Proteomes" id="UP000255389"/>
    </source>
</evidence>
<accession>A0A378UZB5</accession>
<protein>
    <recommendedName>
        <fullName evidence="3">CdiI immunity protein domain-containing protein</fullName>
    </recommendedName>
</protein>
<reference evidence="1 2" key="1">
    <citation type="submission" date="2018-06" db="EMBL/GenBank/DDBJ databases">
        <authorList>
            <consortium name="Pathogen Informatics"/>
            <person name="Doyle S."/>
        </authorList>
    </citation>
    <scope>NUCLEOTIDE SEQUENCE [LARGE SCALE GENOMIC DNA]</scope>
    <source>
        <strain evidence="1 2">NCTC1542</strain>
    </source>
</reference>
<gene>
    <name evidence="1" type="ORF">NCTC1542_04902</name>
</gene>
<name>A0A378UZB5_MYCFO</name>
<dbReference type="EMBL" id="UGQY01000004">
    <property type="protein sequence ID" value="SUA03418.1"/>
    <property type="molecule type" value="Genomic_DNA"/>
</dbReference>
<sequence length="98" mass="11397">MIIYHMQFIEDLGATNAEMLADAFIMYRTFGQGPQYFLDAIEGALASDAVIMTEDWAEPPYGREELRHTESDMREFLAMVGDELRRRQPWPPKPERLT</sequence>